<dbReference type="RefSeq" id="WP_023273721.1">
    <property type="nucleotide sequence ID" value="NZ_KI530735.1"/>
</dbReference>
<evidence type="ECO:0000313" key="3">
    <source>
        <dbReference type="Proteomes" id="UP000023785"/>
    </source>
</evidence>
<protein>
    <submittedName>
        <fullName evidence="2">Uncharacterized protein</fullName>
    </submittedName>
</protein>
<dbReference type="PATRIC" id="fig|1392540.3.peg.2030"/>
<keyword evidence="1" id="KW-0175">Coiled coil</keyword>
<dbReference type="EMBL" id="AYER01000009">
    <property type="protein sequence ID" value="ESK37675.1"/>
    <property type="molecule type" value="Genomic_DNA"/>
</dbReference>
<reference evidence="2 3" key="1">
    <citation type="submission" date="2013-10" db="EMBL/GenBank/DDBJ databases">
        <title>The Genome Sequence of Acinetobacter nectaris CIP 110549.</title>
        <authorList>
            <consortium name="The Broad Institute Genomics Platform"/>
            <consortium name="The Broad Institute Genome Sequencing Center for Infectious Disease"/>
            <person name="Cerqueira G."/>
            <person name="Feldgarden M."/>
            <person name="Courvalin P."/>
            <person name="Grillot-Courvalin C."/>
            <person name="Clermont D."/>
            <person name="Rocha E."/>
            <person name="Yoon E.-J."/>
            <person name="Nemec A."/>
            <person name="Young S.K."/>
            <person name="Zeng Q."/>
            <person name="Gargeya S."/>
            <person name="Fitzgerald M."/>
            <person name="Abouelleil A."/>
            <person name="Alvarado L."/>
            <person name="Berlin A.M."/>
            <person name="Chapman S.B."/>
            <person name="Gainer-Dewar J."/>
            <person name="Goldberg J."/>
            <person name="Gnerre S."/>
            <person name="Griggs A."/>
            <person name="Gujja S."/>
            <person name="Hansen M."/>
            <person name="Howarth C."/>
            <person name="Imamovic A."/>
            <person name="Ireland A."/>
            <person name="Larimer J."/>
            <person name="McCowan C."/>
            <person name="Murphy C."/>
            <person name="Pearson M."/>
            <person name="Poon T.W."/>
            <person name="Priest M."/>
            <person name="Roberts A."/>
            <person name="Saif S."/>
            <person name="Shea T."/>
            <person name="Sykes S."/>
            <person name="Wortman J."/>
            <person name="Nusbaum C."/>
            <person name="Birren B."/>
        </authorList>
    </citation>
    <scope>NUCLEOTIDE SEQUENCE [LARGE SCALE GENOMIC DNA]</scope>
    <source>
        <strain evidence="2 3">CIP 110549</strain>
    </source>
</reference>
<comment type="caution">
    <text evidence="2">The sequence shown here is derived from an EMBL/GenBank/DDBJ whole genome shotgun (WGS) entry which is preliminary data.</text>
</comment>
<name>V2TNW9_9GAMM</name>
<dbReference type="AlphaFoldDB" id="V2TNW9"/>
<evidence type="ECO:0000313" key="2">
    <source>
        <dbReference type="EMBL" id="ESK37675.1"/>
    </source>
</evidence>
<sequence>MSIQNNNSDRNDNTLHTSELKKHLQHLKENVIHHLNNLREDYTLSEDDFIEIKEVAKIELKDLTAQIEEIKRELKDSLEKRASK</sequence>
<dbReference type="OrthoDB" id="6713527at2"/>
<gene>
    <name evidence="2" type="ORF">P256_02108</name>
</gene>
<accession>V2TNW9</accession>
<proteinExistence type="predicted"/>
<evidence type="ECO:0000256" key="1">
    <source>
        <dbReference type="SAM" id="Coils"/>
    </source>
</evidence>
<organism evidence="2 3">
    <name type="scientific">Acinetobacter nectaris CIP 110549</name>
    <dbReference type="NCBI Taxonomy" id="1392540"/>
    <lineage>
        <taxon>Bacteria</taxon>
        <taxon>Pseudomonadati</taxon>
        <taxon>Pseudomonadota</taxon>
        <taxon>Gammaproteobacteria</taxon>
        <taxon>Moraxellales</taxon>
        <taxon>Moraxellaceae</taxon>
        <taxon>Acinetobacter</taxon>
    </lineage>
</organism>
<dbReference type="HOGENOM" id="CLU_2520105_0_0_6"/>
<keyword evidence="3" id="KW-1185">Reference proteome</keyword>
<dbReference type="Proteomes" id="UP000023785">
    <property type="component" value="Unassembled WGS sequence"/>
</dbReference>
<feature type="coiled-coil region" evidence="1">
    <location>
        <begin position="53"/>
        <end position="80"/>
    </location>
</feature>